<dbReference type="AlphaFoldDB" id="A0A1N7MGE6"/>
<evidence type="ECO:0000313" key="3">
    <source>
        <dbReference type="Proteomes" id="UP000185781"/>
    </source>
</evidence>
<gene>
    <name evidence="1" type="ORF">CRDW_26910</name>
    <name evidence="2" type="ORF">SAMN05421785_103200</name>
</gene>
<keyword evidence="4" id="KW-1185">Reference proteome</keyword>
<reference evidence="1" key="3">
    <citation type="submission" date="2023-12" db="EMBL/GenBank/DDBJ databases">
        <title>Complete genome sequences of six duckweed-associated bacterial strains for studying community assembly in synthetic plant microbiome.</title>
        <authorList>
            <person name="Ishizawa H."/>
            <person name="Tada M."/>
            <person name="Tashiro Y."/>
            <person name="Kuroda M."/>
            <person name="Inoue D."/>
            <person name="Dohra H."/>
            <person name="Futamata H."/>
            <person name="Ike M."/>
        </authorList>
    </citation>
    <scope>NUCLEOTIDE SEQUENCE</scope>
    <source>
        <strain evidence="1">DW100</strain>
    </source>
</reference>
<dbReference type="Proteomes" id="UP000185781">
    <property type="component" value="Unassembled WGS sequence"/>
</dbReference>
<evidence type="ECO:0000313" key="1">
    <source>
        <dbReference type="EMBL" id="BEV05317.1"/>
    </source>
</evidence>
<evidence type="ECO:0000313" key="4">
    <source>
        <dbReference type="Proteomes" id="UP001380186"/>
    </source>
</evidence>
<dbReference type="SUPFAM" id="SSF46689">
    <property type="entry name" value="Homeodomain-like"/>
    <property type="match status" value="1"/>
</dbReference>
<dbReference type="RefSeq" id="WP_338076378.1">
    <property type="nucleotide sequence ID" value="NZ_AP029022.1"/>
</dbReference>
<protein>
    <submittedName>
        <fullName evidence="1">Transposase</fullName>
    </submittedName>
</protein>
<dbReference type="Proteomes" id="UP001380186">
    <property type="component" value="Chromosome"/>
</dbReference>
<accession>A0A1N7MGE6</accession>
<reference evidence="2 3" key="1">
    <citation type="submission" date="2017-01" db="EMBL/GenBank/DDBJ databases">
        <authorList>
            <person name="Mah S.A."/>
            <person name="Swanson W.J."/>
            <person name="Moy G.W."/>
            <person name="Vacquier V.D."/>
        </authorList>
    </citation>
    <scope>NUCLEOTIDE SEQUENCE [LARGE SCALE GENOMIC DNA]</scope>
    <source>
        <strain evidence="2 3">DSM 18014</strain>
    </source>
</reference>
<proteinExistence type="predicted"/>
<sequence length="150" mass="18270">MNIDFKDIHIGSLIKMRADDIKIEMMRLCKFFQCTEKEIKETYERKSVESEILLRWCKVLDYDFFRVYTQHLILFSPQVHLHKSRDIKKESLVPQFRKNVYTKELIDFILELLVNNEKTKKQIIEEYRIPKATLHKWVSKYNVTDRIDKV</sequence>
<reference evidence="1 4" key="2">
    <citation type="journal article" date="2020" name="Microbes Environ.">
        <title>Synthetic bacterial community of duckweed: a simple and stable system to study plant-microbe interactions.</title>
        <authorList>
            <person name="Ishizawa H."/>
            <person name="Tada M."/>
            <person name="Kuroda M."/>
            <person name="Inoue D."/>
            <person name="Futamata H."/>
            <person name="Ike M."/>
        </authorList>
    </citation>
    <scope>NUCLEOTIDE SEQUENCE [LARGE SCALE GENOMIC DNA]</scope>
    <source>
        <strain evidence="1 4">DW100</strain>
    </source>
</reference>
<evidence type="ECO:0000313" key="2">
    <source>
        <dbReference type="EMBL" id="SIS85108.1"/>
    </source>
</evidence>
<organism evidence="2 3">
    <name type="scientific">Chryseobacterium gambrini</name>
    <dbReference type="NCBI Taxonomy" id="373672"/>
    <lineage>
        <taxon>Bacteria</taxon>
        <taxon>Pseudomonadati</taxon>
        <taxon>Bacteroidota</taxon>
        <taxon>Flavobacteriia</taxon>
        <taxon>Flavobacteriales</taxon>
        <taxon>Weeksellaceae</taxon>
        <taxon>Chryseobacterium group</taxon>
        <taxon>Chryseobacterium</taxon>
    </lineage>
</organism>
<dbReference type="STRING" id="373672.SAMN05421785_103200"/>
<dbReference type="EMBL" id="FTOV01000003">
    <property type="protein sequence ID" value="SIS85108.1"/>
    <property type="molecule type" value="Genomic_DNA"/>
</dbReference>
<name>A0A1N7MGE6_9FLAO</name>
<dbReference type="EMBL" id="AP029022">
    <property type="protein sequence ID" value="BEV05317.1"/>
    <property type="molecule type" value="Genomic_DNA"/>
</dbReference>
<dbReference type="InterPro" id="IPR009057">
    <property type="entry name" value="Homeodomain-like_sf"/>
</dbReference>